<dbReference type="Gene3D" id="1.25.40.10">
    <property type="entry name" value="Tetratricopeptide repeat domain"/>
    <property type="match status" value="1"/>
</dbReference>
<dbReference type="EMBL" id="CP047593">
    <property type="protein sequence ID" value="QHI69923.1"/>
    <property type="molecule type" value="Genomic_DNA"/>
</dbReference>
<dbReference type="PROSITE" id="PS51257">
    <property type="entry name" value="PROKAR_LIPOPROTEIN"/>
    <property type="match status" value="1"/>
</dbReference>
<dbReference type="Proteomes" id="UP000464954">
    <property type="component" value="Chromosome"/>
</dbReference>
<gene>
    <name evidence="2" type="ORF">GT409_10825</name>
</gene>
<reference evidence="2 3" key="1">
    <citation type="submission" date="2020-01" db="EMBL/GenBank/DDBJ databases">
        <title>Ponticoccus aerotolerans gen. nov., sp. nov., an anaerobic bacterium and proposal of Ponticoccusceae fam. nov., Ponticoccusles ord. nov. and Ponticoccuse classis nov. in the phylum Kiritimatiellaeota.</title>
        <authorList>
            <person name="Zhou L.Y."/>
            <person name="Du Z.J."/>
        </authorList>
    </citation>
    <scope>NUCLEOTIDE SEQUENCE [LARGE SCALE GENOMIC DNA]</scope>
    <source>
        <strain evidence="2 3">S-5007</strain>
    </source>
</reference>
<keyword evidence="3" id="KW-1185">Reference proteome</keyword>
<dbReference type="AlphaFoldDB" id="A0A6P1MA15"/>
<accession>A0A6P1MA15</accession>
<name>A0A6P1MA15_9BACT</name>
<dbReference type="InterPro" id="IPR011990">
    <property type="entry name" value="TPR-like_helical_dom_sf"/>
</dbReference>
<protein>
    <submittedName>
        <fullName evidence="2">Tetratricopeptide repeat protein</fullName>
    </submittedName>
</protein>
<organism evidence="2 3">
    <name type="scientific">Tichowtungia aerotolerans</name>
    <dbReference type="NCBI Taxonomy" id="2697043"/>
    <lineage>
        <taxon>Bacteria</taxon>
        <taxon>Pseudomonadati</taxon>
        <taxon>Kiritimatiellota</taxon>
        <taxon>Tichowtungiia</taxon>
        <taxon>Tichowtungiales</taxon>
        <taxon>Tichowtungiaceae</taxon>
        <taxon>Tichowtungia</taxon>
    </lineage>
</organism>
<evidence type="ECO:0000313" key="2">
    <source>
        <dbReference type="EMBL" id="QHI69923.1"/>
    </source>
</evidence>
<dbReference type="KEGG" id="taer:GT409_10825"/>
<dbReference type="RefSeq" id="WP_160629104.1">
    <property type="nucleotide sequence ID" value="NZ_CP047593.1"/>
</dbReference>
<evidence type="ECO:0000313" key="3">
    <source>
        <dbReference type="Proteomes" id="UP000464954"/>
    </source>
</evidence>
<keyword evidence="1" id="KW-0732">Signal</keyword>
<proteinExistence type="predicted"/>
<sequence>MMKYISAAIIALLLCGCASMAQKGALVRAYKNYEKRDYEDVISLVAMSESYKTPTPELKSELAYLKAIALEKLGRKDEAQGIFLYLTEQFPDSEYAYRAKEKLKSPASTSDQHR</sequence>
<evidence type="ECO:0000256" key="1">
    <source>
        <dbReference type="SAM" id="SignalP"/>
    </source>
</evidence>
<feature type="chain" id="PRO_5027083366" evidence="1">
    <location>
        <begin position="22"/>
        <end position="114"/>
    </location>
</feature>
<feature type="signal peptide" evidence="1">
    <location>
        <begin position="1"/>
        <end position="21"/>
    </location>
</feature>